<dbReference type="PANTHER" id="PTHR43539">
    <property type="entry name" value="FLAVIN-BINDING MONOOXYGENASE-LIKE PROTEIN (AFU_ORTHOLOGUE AFUA_4G09220)"/>
    <property type="match status" value="1"/>
</dbReference>
<accession>A0AAW0DBY9</accession>
<evidence type="ECO:0000313" key="6">
    <source>
        <dbReference type="EMBL" id="KAK7050259.1"/>
    </source>
</evidence>
<keyword evidence="1" id="KW-0285">Flavoprotein</keyword>
<dbReference type="GO" id="GO:0004499">
    <property type="term" value="F:N,N-dimethylaniline monooxygenase activity"/>
    <property type="evidence" value="ECO:0007669"/>
    <property type="project" value="InterPro"/>
</dbReference>
<protein>
    <submittedName>
        <fullName evidence="6">Pyr-redox-2 domain-containing protein</fullName>
    </submittedName>
</protein>
<dbReference type="CDD" id="cd13929">
    <property type="entry name" value="PT-DMATS_CymD"/>
    <property type="match status" value="1"/>
</dbReference>
<dbReference type="InterPro" id="IPR020946">
    <property type="entry name" value="Flavin_mOase-like"/>
</dbReference>
<dbReference type="Proteomes" id="UP001362999">
    <property type="component" value="Unassembled WGS sequence"/>
</dbReference>
<evidence type="ECO:0000256" key="2">
    <source>
        <dbReference type="ARBA" id="ARBA00022679"/>
    </source>
</evidence>
<keyword evidence="7" id="KW-1185">Reference proteome</keyword>
<dbReference type="SFLD" id="SFLDG01162">
    <property type="entry name" value="I"/>
    <property type="match status" value="1"/>
</dbReference>
<dbReference type="SUPFAM" id="SSF51905">
    <property type="entry name" value="FAD/NAD(P)-binding domain"/>
    <property type="match status" value="2"/>
</dbReference>
<name>A0AAW0DBY9_9AGAR</name>
<dbReference type="AlphaFoldDB" id="A0AAW0DBY9"/>
<gene>
    <name evidence="6" type="ORF">R3P38DRAFT_3344633</name>
</gene>
<dbReference type="EMBL" id="JAWWNJ010000008">
    <property type="protein sequence ID" value="KAK7050259.1"/>
    <property type="molecule type" value="Genomic_DNA"/>
</dbReference>
<dbReference type="PANTHER" id="PTHR43539:SF68">
    <property type="entry name" value="FLAVIN-BINDING MONOOXYGENASE-LIKE PROTEIN (AFU_ORTHOLOGUE AFUA_4G09220)"/>
    <property type="match status" value="1"/>
</dbReference>
<dbReference type="Pfam" id="PF00743">
    <property type="entry name" value="FMO-like"/>
    <property type="match status" value="1"/>
</dbReference>
<dbReference type="Pfam" id="PF11991">
    <property type="entry name" value="Trp_DMAT"/>
    <property type="match status" value="1"/>
</dbReference>
<evidence type="ECO:0000313" key="7">
    <source>
        <dbReference type="Proteomes" id="UP001362999"/>
    </source>
</evidence>
<comment type="caution">
    <text evidence="6">The sequence shown here is derived from an EMBL/GenBank/DDBJ whole genome shotgun (WGS) entry which is preliminary data.</text>
</comment>
<feature type="chain" id="PRO_5043732163" evidence="5">
    <location>
        <begin position="20"/>
        <end position="950"/>
    </location>
</feature>
<dbReference type="InterPro" id="IPR050982">
    <property type="entry name" value="Auxin_biosynth/cation_transpt"/>
</dbReference>
<organism evidence="6 7">
    <name type="scientific">Favolaschia claudopus</name>
    <dbReference type="NCBI Taxonomy" id="2862362"/>
    <lineage>
        <taxon>Eukaryota</taxon>
        <taxon>Fungi</taxon>
        <taxon>Dikarya</taxon>
        <taxon>Basidiomycota</taxon>
        <taxon>Agaricomycotina</taxon>
        <taxon>Agaricomycetes</taxon>
        <taxon>Agaricomycetidae</taxon>
        <taxon>Agaricales</taxon>
        <taxon>Marasmiineae</taxon>
        <taxon>Mycenaceae</taxon>
        <taxon>Favolaschia</taxon>
    </lineage>
</organism>
<proteinExistence type="predicted"/>
<sequence>MTSWWHTTILPIIAFMRQADYPEVAVQSYTAFFQAAVLPLLGPAGEKPLYASWMTDDHTPLEFSLIVAKTGERLIRFSIEPYVLAHSGDTYIGSLRDALLRLSVAITPTSPFSLDWFDICAEELLSIADMQVTKPGCTSQTFIGFDCAHDSVSMKVYFIPRIRALATKELPEEMLARTVFRLQLEKPWEKIAQFLSRFLPGDQPEAEIVAVDCVPGHKNRLKIYFRTHIFSFSHLEFLLTLGGTVDPSDVSDGLHKAHTLWNAVTANGPSAGSFRYFRSALVYYELRSDSDNPSSKVYLPIQRYLPNDLVAAKAIDCLGSYLPGFSSTNPYSRFTQAVFDHRALSARAGIHTYACCTVKPVGSEISLYYNPEAFAQERMIGLRGLLNTSAQVPSSPDAQNIATLFTREWESLVNGNVDAAFCLASQCCVRDLLVFSSTFRMLEGKERVVQHIRSASRNFSGFTVLGQVAVKAVSDNLQMIQGRIRFEDDCATYTAVFTLFSKHHDPWQCWALFTVLEGLKNRPRQNIQIEDSATMYDTIVVGAGQAGLTTAARLKQLGLRVCVIERNGRVGDAWRVRYKSLEFNTPKDFSHLPYFPFPENWSMFPAARLVADHLEQYPQVLQLDVRTSTEAIHANYDDAGKTWTIELQCMDGSKSTLHTSHLVVATGVDILGGHKPKIPQIPGLENFRGQVLHSTEVRDVSQWIGKRVVVFGAGCSAHDICLALSRQGAADVTMVQRSPTAVISREVLLRLFPDMYTGENKPSIHVADELYLALPTPVSKLLRGAMMEKLALLDADLHCKLRNSGFKLPEENDFIERLTVRRGGYYIDQGCSALISNGTIKLRSYQNVESMVSNGIIFTDGQKLSAEVIVFATGFEPDSKPGPFLAESVHKMTSKIGSIDEEGEATGLWRPSGHEQLWFAGGDFFTCRFYSRLLALQIAGVQGHLSSGLL</sequence>
<keyword evidence="2" id="KW-0808">Transferase</keyword>
<dbReference type="SFLD" id="SFLDS00036">
    <property type="entry name" value="Aromatic_Prenyltransferase"/>
    <property type="match status" value="1"/>
</dbReference>
<keyword evidence="5" id="KW-0732">Signal</keyword>
<dbReference type="GO" id="GO:0016765">
    <property type="term" value="F:transferase activity, transferring alkyl or aryl (other than methyl) groups"/>
    <property type="evidence" value="ECO:0007669"/>
    <property type="project" value="InterPro"/>
</dbReference>
<dbReference type="InterPro" id="IPR017795">
    <property type="entry name" value="ABBA_NscD-like"/>
</dbReference>
<dbReference type="PRINTS" id="PR00411">
    <property type="entry name" value="PNDRDTASEI"/>
</dbReference>
<feature type="signal peptide" evidence="5">
    <location>
        <begin position="1"/>
        <end position="19"/>
    </location>
</feature>
<dbReference type="GO" id="GO:0009820">
    <property type="term" value="P:alkaloid metabolic process"/>
    <property type="evidence" value="ECO:0007669"/>
    <property type="project" value="InterPro"/>
</dbReference>
<keyword evidence="4" id="KW-0560">Oxidoreductase</keyword>
<dbReference type="NCBIfam" id="TIGR03429">
    <property type="entry name" value="arom_pren_DMATS"/>
    <property type="match status" value="1"/>
</dbReference>
<dbReference type="Gene3D" id="3.50.50.60">
    <property type="entry name" value="FAD/NAD(P)-binding domain"/>
    <property type="match status" value="1"/>
</dbReference>
<dbReference type="GO" id="GO:0050661">
    <property type="term" value="F:NADP binding"/>
    <property type="evidence" value="ECO:0007669"/>
    <property type="project" value="InterPro"/>
</dbReference>
<evidence type="ECO:0000256" key="1">
    <source>
        <dbReference type="ARBA" id="ARBA00022630"/>
    </source>
</evidence>
<dbReference type="InterPro" id="IPR036188">
    <property type="entry name" value="FAD/NAD-bd_sf"/>
</dbReference>
<reference evidence="6 7" key="1">
    <citation type="journal article" date="2024" name="J Genomics">
        <title>Draft genome sequencing and assembly of Favolaschia claudopus CIRM-BRFM 2984 isolated from oak limbs.</title>
        <authorList>
            <person name="Navarro D."/>
            <person name="Drula E."/>
            <person name="Chaduli D."/>
            <person name="Cazenave R."/>
            <person name="Ahrendt S."/>
            <person name="Wang J."/>
            <person name="Lipzen A."/>
            <person name="Daum C."/>
            <person name="Barry K."/>
            <person name="Grigoriev I.V."/>
            <person name="Favel A."/>
            <person name="Rosso M.N."/>
            <person name="Martin F."/>
        </authorList>
    </citation>
    <scope>NUCLEOTIDE SEQUENCE [LARGE SCALE GENOMIC DNA]</scope>
    <source>
        <strain evidence="6 7">CIRM-BRFM 2984</strain>
    </source>
</reference>
<dbReference type="GO" id="GO:0050660">
    <property type="term" value="F:flavin adenine dinucleotide binding"/>
    <property type="evidence" value="ECO:0007669"/>
    <property type="project" value="InterPro"/>
</dbReference>
<evidence type="ECO:0000256" key="3">
    <source>
        <dbReference type="ARBA" id="ARBA00022827"/>
    </source>
</evidence>
<evidence type="ECO:0000256" key="5">
    <source>
        <dbReference type="SAM" id="SignalP"/>
    </source>
</evidence>
<evidence type="ECO:0000256" key="4">
    <source>
        <dbReference type="ARBA" id="ARBA00023002"/>
    </source>
</evidence>
<dbReference type="InterPro" id="IPR033964">
    <property type="entry name" value="ABBA"/>
</dbReference>
<keyword evidence="3" id="KW-0274">FAD</keyword>